<feature type="region of interest" description="Disordered" evidence="1">
    <location>
        <begin position="128"/>
        <end position="147"/>
    </location>
</feature>
<sequence>MRRHREFLRLIVEANHAHRRAETYPVADVRLLDAALDVIPEHGARRIGGDRLAEMLLEGIIGEFEAFLRAVRPEVAIHAAMDRLAIFVEAGAPGIVPEAPPIRLLFEADDLRDFGALLGGRLKGAQLRQPGRTGTDDGYSCHEAFPS</sequence>
<gene>
    <name evidence="2" type="ORF">CUJ84_pRLN2000510</name>
</gene>
<evidence type="ECO:0000313" key="3">
    <source>
        <dbReference type="Proteomes" id="UP000238523"/>
    </source>
</evidence>
<dbReference type="Proteomes" id="UP000238523">
    <property type="component" value="Plasmid pRLN2"/>
</dbReference>
<geneLocation type="plasmid" evidence="3">
    <name>prln2</name>
</geneLocation>
<proteinExistence type="predicted"/>
<accession>A0A2K9ZFR1</accession>
<dbReference type="EMBL" id="CP025014">
    <property type="protein sequence ID" value="AUW47048.1"/>
    <property type="molecule type" value="Genomic_DNA"/>
</dbReference>
<evidence type="ECO:0000256" key="1">
    <source>
        <dbReference type="SAM" id="MobiDB-lite"/>
    </source>
</evidence>
<reference evidence="2 3" key="1">
    <citation type="submission" date="2017-11" db="EMBL/GenBank/DDBJ databases">
        <title>Complete genome of Rhizobium leguminosarum Norway, an ineffective micro-symbiont.</title>
        <authorList>
            <person name="Hoffrichter A."/>
            <person name="Liang J."/>
            <person name="Brachmann A."/>
            <person name="Marin M."/>
        </authorList>
    </citation>
    <scope>NUCLEOTIDE SEQUENCE [LARGE SCALE GENOMIC DNA]</scope>
    <source>
        <strain evidence="2 3">Norway</strain>
        <plasmid evidence="3">Plasmid prln2</plasmid>
    </source>
</reference>
<name>A0A2K9ZFR1_RHILE</name>
<keyword evidence="2" id="KW-0614">Plasmid</keyword>
<evidence type="ECO:0000313" key="2">
    <source>
        <dbReference type="EMBL" id="AUW47048.1"/>
    </source>
</evidence>
<organism evidence="2 3">
    <name type="scientific">Rhizobium leguminosarum</name>
    <dbReference type="NCBI Taxonomy" id="384"/>
    <lineage>
        <taxon>Bacteria</taxon>
        <taxon>Pseudomonadati</taxon>
        <taxon>Pseudomonadota</taxon>
        <taxon>Alphaproteobacteria</taxon>
        <taxon>Hyphomicrobiales</taxon>
        <taxon>Rhizobiaceae</taxon>
        <taxon>Rhizobium/Agrobacterium group</taxon>
        <taxon>Rhizobium</taxon>
    </lineage>
</organism>
<protein>
    <submittedName>
        <fullName evidence="2">Uncharacterized protein</fullName>
    </submittedName>
</protein>
<dbReference type="AlphaFoldDB" id="A0A2K9ZFR1"/>